<evidence type="ECO:0008006" key="13">
    <source>
        <dbReference type="Google" id="ProtNLM"/>
    </source>
</evidence>
<keyword evidence="3" id="KW-0812">Transmembrane</keyword>
<feature type="domain" description="Surface lipoprotein assembly modifier N-terminal TPR repeats region" evidence="10">
    <location>
        <begin position="69"/>
        <end position="160"/>
    </location>
</feature>
<dbReference type="InterPro" id="IPR057556">
    <property type="entry name" value="TPR_Slam"/>
</dbReference>
<dbReference type="STRING" id="265072.Mfla_2677"/>
<feature type="domain" description="Surface lipoprotein assembly modifier C-terminal" evidence="9">
    <location>
        <begin position="189"/>
        <end position="482"/>
    </location>
</feature>
<keyword evidence="4 8" id="KW-0732">Signal</keyword>
<dbReference type="KEGG" id="mfa:Mfla_2677"/>
<dbReference type="HOGENOM" id="CLU_034927_2_0_4"/>
<evidence type="ECO:0000256" key="7">
    <source>
        <dbReference type="ARBA" id="ARBA00023609"/>
    </source>
</evidence>
<dbReference type="Proteomes" id="UP000002440">
    <property type="component" value="Chromosome"/>
</dbReference>
<dbReference type="GO" id="GO:0009279">
    <property type="term" value="C:cell outer membrane"/>
    <property type="evidence" value="ECO:0007669"/>
    <property type="project" value="UniProtKB-SubCell"/>
</dbReference>
<gene>
    <name evidence="11" type="ordered locus">Mfla_2677</name>
</gene>
<dbReference type="eggNOG" id="COG3118">
    <property type="taxonomic scope" value="Bacteria"/>
</dbReference>
<dbReference type="Pfam" id="PF04575">
    <property type="entry name" value="SlipAM"/>
    <property type="match status" value="1"/>
</dbReference>
<dbReference type="AlphaFoldDB" id="Q1GXU7"/>
<accession>Q1GXU7</accession>
<evidence type="ECO:0000256" key="6">
    <source>
        <dbReference type="ARBA" id="ARBA00023237"/>
    </source>
</evidence>
<evidence type="ECO:0000313" key="11">
    <source>
        <dbReference type="EMBL" id="ABE50940.1"/>
    </source>
</evidence>
<reference evidence="11 12" key="1">
    <citation type="submission" date="2006-03" db="EMBL/GenBank/DDBJ databases">
        <title>Complete sequence of Methylobacillus flagellatus KT.</title>
        <authorList>
            <consortium name="US DOE Joint Genome Institute"/>
            <person name="Copeland A."/>
            <person name="Lucas S."/>
            <person name="Lapidus A."/>
            <person name="Barry K."/>
            <person name="Detter J.C."/>
            <person name="Glavina del Rio T."/>
            <person name="Hammon N."/>
            <person name="Israni S."/>
            <person name="Dalin E."/>
            <person name="Tice H."/>
            <person name="Pitluck S."/>
            <person name="Brettin T."/>
            <person name="Bruce D."/>
            <person name="Han C."/>
            <person name="Tapia R."/>
            <person name="Saunders E."/>
            <person name="Gilna P."/>
            <person name="Schmutz J."/>
            <person name="Larimer F."/>
            <person name="Land M."/>
            <person name="Kyrpides N."/>
            <person name="Anderson I."/>
            <person name="Richardson P."/>
        </authorList>
    </citation>
    <scope>NUCLEOTIDE SEQUENCE [LARGE SCALE GENOMIC DNA]</scope>
    <source>
        <strain evidence="12">KT / ATCC 51484 / DSM 6875</strain>
    </source>
</reference>
<evidence type="ECO:0000259" key="9">
    <source>
        <dbReference type="Pfam" id="PF04575"/>
    </source>
</evidence>
<keyword evidence="6" id="KW-0998">Cell outer membrane</keyword>
<evidence type="ECO:0000256" key="3">
    <source>
        <dbReference type="ARBA" id="ARBA00022692"/>
    </source>
</evidence>
<dbReference type="SUPFAM" id="SSF48452">
    <property type="entry name" value="TPR-like"/>
    <property type="match status" value="1"/>
</dbReference>
<keyword evidence="12" id="KW-1185">Reference proteome</keyword>
<sequence>MKALLFPLIVLCLSSTAWANDFFDNSANQWQFNDQARERLDNRRNQPTLEEQIQAEPAIMLGDDQNSTATLAQEIFVQINQQNWVKVKQLLSYYLVSPHRDPSLVAYAEANLAEAQGNLSLALEKYERTLSYLPDFTRGKMDYARALFKNGEDKEAKQIFLSVMTPDLPLPVQHNLNLYLDALERRNEWKFYAALDYFKDDNINLTSGASLCLLSISSDLCAARWSAPGALPSHGVNYTFTAEKFTPLKGRHGLMFRSLVYGSDYTQDNLYNIGMANMALGYAYRTPNHRLFIAPTFEAYWQSNRRLYTAGGMMAELRSQLTPRWQNTFSINWQDIQYVREEERDNDAKQYLVTLNQLYALSDKTLLFGGVDYIRRKLDPFPMASFERSGVRVGMFHTVSSWFDVTMSASRRWRKYDEYNPIYGGLRQDTEDFYSLALGFPRLQVQGVKPSLYVQHFDTDSSLPLFFSYRRTQAGIRMEKSF</sequence>
<evidence type="ECO:0000256" key="4">
    <source>
        <dbReference type="ARBA" id="ARBA00022729"/>
    </source>
</evidence>
<dbReference type="EMBL" id="CP000284">
    <property type="protein sequence ID" value="ABE50940.1"/>
    <property type="molecule type" value="Genomic_DNA"/>
</dbReference>
<keyword evidence="2" id="KW-1134">Transmembrane beta strand</keyword>
<comment type="similarity">
    <text evidence="7">Belongs to the Slam family.</text>
</comment>
<dbReference type="Gene3D" id="1.25.40.10">
    <property type="entry name" value="Tetratricopeptide repeat domain"/>
    <property type="match status" value="1"/>
</dbReference>
<dbReference type="InterPro" id="IPR007655">
    <property type="entry name" value="Slam_C"/>
</dbReference>
<evidence type="ECO:0000259" key="10">
    <source>
        <dbReference type="Pfam" id="PF24575"/>
    </source>
</evidence>
<evidence type="ECO:0000313" key="12">
    <source>
        <dbReference type="Proteomes" id="UP000002440"/>
    </source>
</evidence>
<organism evidence="11 12">
    <name type="scientific">Methylobacillus flagellatus (strain ATCC 51484 / DSM 6875 / VKM B-1610 / KT)</name>
    <dbReference type="NCBI Taxonomy" id="265072"/>
    <lineage>
        <taxon>Bacteria</taxon>
        <taxon>Pseudomonadati</taxon>
        <taxon>Pseudomonadota</taxon>
        <taxon>Betaproteobacteria</taxon>
        <taxon>Nitrosomonadales</taxon>
        <taxon>Methylophilaceae</taxon>
        <taxon>Methylobacillus</taxon>
    </lineage>
</organism>
<protein>
    <recommendedName>
        <fullName evidence="13">DUF560 domain-containing protein</fullName>
    </recommendedName>
</protein>
<feature type="chain" id="PRO_5004189385" description="DUF560 domain-containing protein" evidence="8">
    <location>
        <begin position="20"/>
        <end position="482"/>
    </location>
</feature>
<name>Q1GXU7_METFK</name>
<dbReference type="SUPFAM" id="SSF56935">
    <property type="entry name" value="Porins"/>
    <property type="match status" value="1"/>
</dbReference>
<proteinExistence type="inferred from homology"/>
<dbReference type="InterPro" id="IPR011990">
    <property type="entry name" value="TPR-like_helical_dom_sf"/>
</dbReference>
<dbReference type="OrthoDB" id="7525402at2"/>
<feature type="signal peptide" evidence="8">
    <location>
        <begin position="1"/>
        <end position="19"/>
    </location>
</feature>
<evidence type="ECO:0000256" key="2">
    <source>
        <dbReference type="ARBA" id="ARBA00022452"/>
    </source>
</evidence>
<dbReference type="RefSeq" id="WP_011480893.1">
    <property type="nucleotide sequence ID" value="NC_007947.1"/>
</dbReference>
<evidence type="ECO:0000256" key="1">
    <source>
        <dbReference type="ARBA" id="ARBA00004571"/>
    </source>
</evidence>
<dbReference type="Pfam" id="PF24575">
    <property type="entry name" value="TPR_Slam"/>
    <property type="match status" value="1"/>
</dbReference>
<keyword evidence="5" id="KW-0472">Membrane</keyword>
<evidence type="ECO:0000256" key="8">
    <source>
        <dbReference type="SAM" id="SignalP"/>
    </source>
</evidence>
<evidence type="ECO:0000256" key="5">
    <source>
        <dbReference type="ARBA" id="ARBA00023136"/>
    </source>
</evidence>
<comment type="subcellular location">
    <subcellularLocation>
        <location evidence="1">Cell outer membrane</location>
        <topology evidence="1">Multi-pass membrane protein</topology>
    </subcellularLocation>
</comment>